<keyword evidence="1" id="KW-0813">Transport</keyword>
<dbReference type="Proteomes" id="UP000263232">
    <property type="component" value="Chromosome"/>
</dbReference>
<dbReference type="PROSITE" id="PS50893">
    <property type="entry name" value="ABC_TRANSPORTER_2"/>
    <property type="match status" value="1"/>
</dbReference>
<name>A0A347WKU3_9LACT</name>
<dbReference type="KEGG" id="abae:CL176_06640"/>
<dbReference type="PROSITE" id="PS00211">
    <property type="entry name" value="ABC_TRANSPORTER_1"/>
    <property type="match status" value="1"/>
</dbReference>
<proteinExistence type="predicted"/>
<feature type="domain" description="ABC transporter" evidence="5">
    <location>
        <begin position="2"/>
        <end position="236"/>
    </location>
</feature>
<gene>
    <name evidence="6" type="ORF">CL176_06640</name>
</gene>
<dbReference type="PANTHER" id="PTHR42781:SF9">
    <property type="entry name" value="AMINO ACID ABC TRANSPORTER, ATP-BINDING PROTEIN-RELATED"/>
    <property type="match status" value="1"/>
</dbReference>
<dbReference type="InterPro" id="IPR027417">
    <property type="entry name" value="P-loop_NTPase"/>
</dbReference>
<dbReference type="Gene3D" id="3.40.50.300">
    <property type="entry name" value="P-loop containing nucleotide triphosphate hydrolases"/>
    <property type="match status" value="1"/>
</dbReference>
<evidence type="ECO:0000259" key="5">
    <source>
        <dbReference type="PROSITE" id="PS50893"/>
    </source>
</evidence>
<dbReference type="EC" id="7.6.2.9" evidence="4"/>
<organism evidence="6 7">
    <name type="scientific">Suicoccus acidiformans</name>
    <dbReference type="NCBI Taxonomy" id="2036206"/>
    <lineage>
        <taxon>Bacteria</taxon>
        <taxon>Bacillati</taxon>
        <taxon>Bacillota</taxon>
        <taxon>Bacilli</taxon>
        <taxon>Lactobacillales</taxon>
        <taxon>Aerococcaceae</taxon>
        <taxon>Suicoccus</taxon>
    </lineage>
</organism>
<dbReference type="GO" id="GO:0015418">
    <property type="term" value="F:ABC-type quaternary ammonium compound transporting activity"/>
    <property type="evidence" value="ECO:0007669"/>
    <property type="project" value="UniProtKB-EC"/>
</dbReference>
<evidence type="ECO:0000256" key="4">
    <source>
        <dbReference type="ARBA" id="ARBA00066388"/>
    </source>
</evidence>
<protein>
    <recommendedName>
        <fullName evidence="4">ABC-type quaternary amine transporter</fullName>
        <ecNumber evidence="4">7.6.2.9</ecNumber>
    </recommendedName>
</protein>
<reference evidence="6 7" key="1">
    <citation type="submission" date="2017-09" db="EMBL/GenBank/DDBJ databases">
        <title>Complete genome sequence of Oxytococcus suis strain ZY16052.</title>
        <authorList>
            <person name="Li F."/>
        </authorList>
    </citation>
    <scope>NUCLEOTIDE SEQUENCE [LARGE SCALE GENOMIC DNA]</scope>
    <source>
        <strain evidence="6 7">ZY16052</strain>
    </source>
</reference>
<dbReference type="GO" id="GO:0016887">
    <property type="term" value="F:ATP hydrolysis activity"/>
    <property type="evidence" value="ECO:0007669"/>
    <property type="project" value="InterPro"/>
</dbReference>
<dbReference type="RefSeq" id="WP_118990602.1">
    <property type="nucleotide sequence ID" value="NZ_CP023434.1"/>
</dbReference>
<accession>A0A347WKU3</accession>
<dbReference type="InterPro" id="IPR017871">
    <property type="entry name" value="ABC_transporter-like_CS"/>
</dbReference>
<evidence type="ECO:0000256" key="2">
    <source>
        <dbReference type="ARBA" id="ARBA00022741"/>
    </source>
</evidence>
<sequence length="250" mass="28004">MIEVKGVAKEFAGQVVLEAIDLQIADNEFFVLVGPSGSGKTTLLKLLNRLEDPDGGQILIDGQDTQAMDLRDLRLEMGYVLQKIALFPNLTVLENIELIPEMKGMAKDVRRQKARDWLDRVGMAADVYADRYPRELSGGEQQRVGILRALIGEPKVLLMDEPFSALDPITRRQLQDEMRDLQEKLDLTIVFVTHQMSEALYLGGRICIIKDGRVQQVDTPEGIQAQPANDFVAEFFEKRGDANGSFTDNL</sequence>
<keyword evidence="7" id="KW-1185">Reference proteome</keyword>
<evidence type="ECO:0000313" key="7">
    <source>
        <dbReference type="Proteomes" id="UP000263232"/>
    </source>
</evidence>
<evidence type="ECO:0000256" key="1">
    <source>
        <dbReference type="ARBA" id="ARBA00022448"/>
    </source>
</evidence>
<dbReference type="SMART" id="SM00382">
    <property type="entry name" value="AAA"/>
    <property type="match status" value="1"/>
</dbReference>
<keyword evidence="2" id="KW-0547">Nucleotide-binding</keyword>
<keyword evidence="3 6" id="KW-0067">ATP-binding</keyword>
<dbReference type="PANTHER" id="PTHR42781">
    <property type="entry name" value="SPERMIDINE/PUTRESCINE IMPORT ATP-BINDING PROTEIN POTA"/>
    <property type="match status" value="1"/>
</dbReference>
<dbReference type="OrthoDB" id="9802264at2"/>
<dbReference type="FunFam" id="3.40.50.300:FF:000425">
    <property type="entry name" value="Probable ABC transporter, ATP-binding subunit"/>
    <property type="match status" value="1"/>
</dbReference>
<dbReference type="InterPro" id="IPR003439">
    <property type="entry name" value="ABC_transporter-like_ATP-bd"/>
</dbReference>
<dbReference type="InterPro" id="IPR003593">
    <property type="entry name" value="AAA+_ATPase"/>
</dbReference>
<dbReference type="InterPro" id="IPR050093">
    <property type="entry name" value="ABC_SmlMolc_Importer"/>
</dbReference>
<dbReference type="AlphaFoldDB" id="A0A347WKU3"/>
<dbReference type="EMBL" id="CP023434">
    <property type="protein sequence ID" value="AXY25700.1"/>
    <property type="molecule type" value="Genomic_DNA"/>
</dbReference>
<dbReference type="SUPFAM" id="SSF52540">
    <property type="entry name" value="P-loop containing nucleoside triphosphate hydrolases"/>
    <property type="match status" value="1"/>
</dbReference>
<dbReference type="Pfam" id="PF00005">
    <property type="entry name" value="ABC_tran"/>
    <property type="match status" value="1"/>
</dbReference>
<evidence type="ECO:0000313" key="6">
    <source>
        <dbReference type="EMBL" id="AXY25700.1"/>
    </source>
</evidence>
<evidence type="ECO:0000256" key="3">
    <source>
        <dbReference type="ARBA" id="ARBA00022840"/>
    </source>
</evidence>
<dbReference type="GO" id="GO:0005524">
    <property type="term" value="F:ATP binding"/>
    <property type="evidence" value="ECO:0007669"/>
    <property type="project" value="UniProtKB-KW"/>
</dbReference>